<dbReference type="Pfam" id="PF12796">
    <property type="entry name" value="Ank_2"/>
    <property type="match status" value="5"/>
</dbReference>
<evidence type="ECO:0000256" key="2">
    <source>
        <dbReference type="ARBA" id="ARBA00023043"/>
    </source>
</evidence>
<keyword evidence="1" id="KW-0677">Repeat</keyword>
<dbReference type="Gene3D" id="1.25.40.20">
    <property type="entry name" value="Ankyrin repeat-containing domain"/>
    <property type="match status" value="9"/>
</dbReference>
<dbReference type="OrthoDB" id="21416at2759"/>
<evidence type="ECO:0000313" key="6">
    <source>
        <dbReference type="EMBL" id="PLB41064.1"/>
    </source>
</evidence>
<accession>A0A2I2FKD1</accession>
<dbReference type="PROSITE" id="PS50088">
    <property type="entry name" value="ANK_REPEAT"/>
    <property type="match status" value="9"/>
</dbReference>
<feature type="repeat" description="ANK" evidence="3">
    <location>
        <begin position="1184"/>
        <end position="1216"/>
    </location>
</feature>
<feature type="repeat" description="ANK" evidence="3">
    <location>
        <begin position="806"/>
        <end position="839"/>
    </location>
</feature>
<dbReference type="Gene3D" id="3.40.50.300">
    <property type="entry name" value="P-loop containing nucleotide triphosphate hydrolases"/>
    <property type="match status" value="1"/>
</dbReference>
<gene>
    <name evidence="6" type="ORF">BDW47DRAFT_115636</name>
</gene>
<dbReference type="STRING" id="41067.A0A2I2FKD1"/>
<keyword evidence="7" id="KW-1185">Reference proteome</keyword>
<evidence type="ECO:0000256" key="3">
    <source>
        <dbReference type="PROSITE-ProRule" id="PRU00023"/>
    </source>
</evidence>
<reference evidence="6 7" key="1">
    <citation type="submission" date="2017-12" db="EMBL/GenBank/DDBJ databases">
        <authorList>
            <consortium name="DOE Joint Genome Institute"/>
            <person name="Haridas S."/>
            <person name="Kjaerbolling I."/>
            <person name="Vesth T.C."/>
            <person name="Frisvad J.C."/>
            <person name="Nybo J.L."/>
            <person name="Theobald S."/>
            <person name="Kuo A."/>
            <person name="Bowyer P."/>
            <person name="Matsuda Y."/>
            <person name="Mondo S."/>
            <person name="Lyhne E.K."/>
            <person name="Kogle M.E."/>
            <person name="Clum A."/>
            <person name="Lipzen A."/>
            <person name="Salamov A."/>
            <person name="Ngan C.Y."/>
            <person name="Daum C."/>
            <person name="Chiniquy J."/>
            <person name="Barry K."/>
            <person name="LaButti K."/>
            <person name="Simmons B.A."/>
            <person name="Magnuson J.K."/>
            <person name="Mortensen U.H."/>
            <person name="Larsen T.O."/>
            <person name="Grigoriev I.V."/>
            <person name="Baker S.E."/>
            <person name="Andersen M.R."/>
            <person name="Nordberg H.P."/>
            <person name="Cantor M.N."/>
            <person name="Hua S.X."/>
        </authorList>
    </citation>
    <scope>NUCLEOTIDE SEQUENCE [LARGE SCALE GENOMIC DNA]</scope>
    <source>
        <strain evidence="6 7">CBS 102.13</strain>
    </source>
</reference>
<feature type="repeat" description="ANK" evidence="3">
    <location>
        <begin position="1731"/>
        <end position="1763"/>
    </location>
</feature>
<dbReference type="PRINTS" id="PR01415">
    <property type="entry name" value="ANKYRIN"/>
</dbReference>
<dbReference type="GeneID" id="36521983"/>
<evidence type="ECO:0000256" key="4">
    <source>
        <dbReference type="SAM" id="MobiDB-lite"/>
    </source>
</evidence>
<dbReference type="SUPFAM" id="SSF52540">
    <property type="entry name" value="P-loop containing nucleoside triphosphate hydrolases"/>
    <property type="match status" value="1"/>
</dbReference>
<feature type="repeat" description="ANK" evidence="3">
    <location>
        <begin position="1535"/>
        <end position="1568"/>
    </location>
</feature>
<keyword evidence="2 3" id="KW-0040">ANK repeat</keyword>
<feature type="repeat" description="ANK" evidence="3">
    <location>
        <begin position="556"/>
        <end position="588"/>
    </location>
</feature>
<protein>
    <submittedName>
        <fullName evidence="6">Ankyrin repeat-containing domain protein</fullName>
    </submittedName>
</protein>
<dbReference type="PROSITE" id="PS50297">
    <property type="entry name" value="ANK_REP_REGION"/>
    <property type="match status" value="8"/>
</dbReference>
<feature type="region of interest" description="Disordered" evidence="4">
    <location>
        <begin position="1819"/>
        <end position="1838"/>
    </location>
</feature>
<dbReference type="PANTHER" id="PTHR24198:SF165">
    <property type="entry name" value="ANKYRIN REPEAT-CONTAINING PROTEIN-RELATED"/>
    <property type="match status" value="1"/>
</dbReference>
<sequence>MDVDTSDYVLVSSRALSGGKPETICKIIDWLEPTDSDSPASEYRKHLNSHVPGTGQWILDTDQYRQWFEGGDQGALWIRGIPGSGKSVVAASLVRKLQLQAEFPVLFFFFREIIMSNRTPQALLRDFARGLLPRCPSLQSGLKLLMEEHPKVEAVPFDGLWRCVSLGLAAMPKVYCVVDALDEMETGHVNFIRSLIDLANQHPSSIKLVLTSRQILFHENHFQGTSGLVDLRLDRQHVDNDIATYITYRLNTSQPPVSPDQAAAIKVAFCSKGKGLFLYARLMMEQLLAQPQDIMSRLADLPDGLRNMYTEILREHAIRSGTSSQFQLLVLQWITHSVRPLRLLELATAIQSLPDRGGLRSDQDAKGAVQSSCGPLLELCEDGVLQIIHHSLTEFLRDPELSHARSLGPQAGMQSVDSNIIHGHIASTCIDYVLTVCVNESNAIYEEDGSQSDESFSRNLKESFRRYPFLRYAAKFWPSHASRATDANQTLFAKMDEILSPEKSGFEFWKEVYLDWDHRDVNYSARPLHLAAFCGLDYYVKNVILRETDVNMADRSGRTPLVYAAMQNHVDVVRTLLRHGAAHDIPGNSGLTPLHYAAQRNHVESLRALLEGGADPLASKSKENDRFNPQWNDSTIGETALLQKYVESHIVRNGPIHWAAKAGKASILHVLDANGNTPLYLAACEHESAAVRTLLDHGADVRTLSWDTRSHRNSERMVSSRIRTTEPQRCYTPLHGWAHLSGFYSQVVRLLVAAGCDVNARDHLGQTALFVLKKIASYRAKEEDRAVATISVLATHGADASVVDYEGNSVLHLLESHIVTESVLRLLIEAGSDINAKRIADGKTALMIQAVASLLAVDLKPFHTFGADFDIQDADGNTAAHLAANGAMRSSRLAQSWVAIANPSLRNNSGQTVLHSLLCSSGVDRPGLISSMVEKGFSLESQDHRGRTALLTFVDGQRWSDSNEVLLGSLLGLGANPRATDYQGKSALHLIAVSVVSFIDAGRSDVEKKKGWMKQLIDAGADIRAVDHTGNTVLHDSMAWRESWRMVQSSVHAAVELESPVQACNHQGRNILHLAALADDSTRSEKQEGKDGMATRLGFALQAHIGLDINGPDHEGITPLHLASTVSEQNTRRLVQSGADFRLRTNNHETPLHSAARACQSNIVGYLLELYQGNLDLVNARNLTGRTALHEAARNGRQESVKLLLDAGANPTIQDARGRSALHAAGEFEARSCFSSEGSQPKKDTTKDNSLQRMRVMIETEDGSKNIREVVRLLVNSGADPAQLDNEEHTPTDVALMHGSSAVVEELAPRIQAIYSRSDGDGDGLSPVDPLGESLYNNSSSALRWVDDFSVPKNHRQLLERAISTGNELLVEKLVRTKRLRLIEDDGTSALCFAVRWGCVSMMRRLVPYSGDLNSCSPPLLIVAAERRLPNIEMIKLLVECGVDPNAQYTDEKYRHGVTATHILARGKHWWNVSGLACLLDAGGDTEVKTLDGKTPLHTALESGDSGYSSGEVWPDRTLQVLVQHGADVNATTSEGVAPLHTALSNQRDGDTLALLLSSGADPSLGDTPAIFSALRARDPSALKVILQAGIDPNLVHKPRGKKRRPKKVEEQTPLELAASPSGSIDLRWTDIIAAHEQCISLLLDHGANPNLPLRNGLSTPLHEICSLNGLIKPIIRAGCDLEQRDADGRTPLHRSCIGSFSYPYDPSINKEYASLQLVESGVSVHVADDTGSTALHYAAQHGMRSTVKALLAASASPAVKNNAGFTPFYYALLKPRCDIINALLDAGANPLERGPDGRTALHFLAPCLMEYDYTSLYDDSEEEEEDDDENEDEDAENLTRFGRLYRRLVASGCDRSARDNDGNTPLFAYVATVKLYHEDVETPRPPTAADMGALFAEHDVQARNNKGETLLHVVAQRDDLDNALVDAPEIFTALVERGLSPWTEDGEGATALDVAAAFEQDEILALYARDE</sequence>
<dbReference type="SUPFAM" id="SSF48403">
    <property type="entry name" value="Ankyrin repeat"/>
    <property type="match status" value="6"/>
</dbReference>
<evidence type="ECO:0000313" key="7">
    <source>
        <dbReference type="Proteomes" id="UP000234585"/>
    </source>
</evidence>
<dbReference type="InterPro" id="IPR002110">
    <property type="entry name" value="Ankyrin_rpt"/>
</dbReference>
<organism evidence="6 7">
    <name type="scientific">Aspergillus candidus</name>
    <dbReference type="NCBI Taxonomy" id="41067"/>
    <lineage>
        <taxon>Eukaryota</taxon>
        <taxon>Fungi</taxon>
        <taxon>Dikarya</taxon>
        <taxon>Ascomycota</taxon>
        <taxon>Pezizomycotina</taxon>
        <taxon>Eurotiomycetes</taxon>
        <taxon>Eurotiomycetidae</taxon>
        <taxon>Eurotiales</taxon>
        <taxon>Aspergillaceae</taxon>
        <taxon>Aspergillus</taxon>
        <taxon>Aspergillus subgen. Circumdati</taxon>
    </lineage>
</organism>
<dbReference type="InterPro" id="IPR027417">
    <property type="entry name" value="P-loop_NTPase"/>
</dbReference>
<feature type="repeat" description="ANK" evidence="3">
    <location>
        <begin position="729"/>
        <end position="763"/>
    </location>
</feature>
<evidence type="ECO:0000256" key="1">
    <source>
        <dbReference type="ARBA" id="ARBA00022737"/>
    </source>
</evidence>
<dbReference type="InterPro" id="IPR056884">
    <property type="entry name" value="NPHP3-like_N"/>
</dbReference>
<dbReference type="Pfam" id="PF00023">
    <property type="entry name" value="Ank"/>
    <property type="match status" value="3"/>
</dbReference>
<dbReference type="EMBL" id="KZ559122">
    <property type="protein sequence ID" value="PLB41064.1"/>
    <property type="molecule type" value="Genomic_DNA"/>
</dbReference>
<feature type="region of interest" description="Disordered" evidence="4">
    <location>
        <begin position="1231"/>
        <end position="1250"/>
    </location>
</feature>
<feature type="repeat" description="ANK" evidence="3">
    <location>
        <begin position="674"/>
        <end position="706"/>
    </location>
</feature>
<proteinExistence type="predicted"/>
<dbReference type="Pfam" id="PF24883">
    <property type="entry name" value="NPHP3_N"/>
    <property type="match status" value="1"/>
</dbReference>
<dbReference type="RefSeq" id="XP_024675076.1">
    <property type="nucleotide sequence ID" value="XM_024814823.1"/>
</dbReference>
<feature type="repeat" description="ANK" evidence="3">
    <location>
        <begin position="589"/>
        <end position="621"/>
    </location>
</feature>
<dbReference type="InterPro" id="IPR036770">
    <property type="entry name" value="Ankyrin_rpt-contain_sf"/>
</dbReference>
<feature type="compositionally biased region" description="Acidic residues" evidence="4">
    <location>
        <begin position="1819"/>
        <end position="1837"/>
    </location>
</feature>
<dbReference type="Proteomes" id="UP000234585">
    <property type="component" value="Unassembled WGS sequence"/>
</dbReference>
<feature type="domain" description="Nephrocystin 3-like N-terminal" evidence="5">
    <location>
        <begin position="53"/>
        <end position="213"/>
    </location>
</feature>
<dbReference type="SMART" id="SM00248">
    <property type="entry name" value="ANK"/>
    <property type="match status" value="25"/>
</dbReference>
<name>A0A2I2FKD1_ASPCN</name>
<dbReference type="PANTHER" id="PTHR24198">
    <property type="entry name" value="ANKYRIN REPEAT AND PROTEIN KINASE DOMAIN-CONTAINING PROTEIN"/>
    <property type="match status" value="1"/>
</dbReference>
<evidence type="ECO:0000259" key="5">
    <source>
        <dbReference type="Pfam" id="PF24883"/>
    </source>
</evidence>
<feature type="repeat" description="ANK" evidence="3">
    <location>
        <begin position="1492"/>
        <end position="1534"/>
    </location>
</feature>